<feature type="region of interest" description="Disordered" evidence="1">
    <location>
        <begin position="277"/>
        <end position="308"/>
    </location>
</feature>
<feature type="compositionally biased region" description="Basic and acidic residues" evidence="1">
    <location>
        <begin position="156"/>
        <end position="201"/>
    </location>
</feature>
<feature type="compositionally biased region" description="Basic and acidic residues" evidence="1">
    <location>
        <begin position="212"/>
        <end position="246"/>
    </location>
</feature>
<evidence type="ECO:0000313" key="3">
    <source>
        <dbReference type="Proteomes" id="UP000827284"/>
    </source>
</evidence>
<dbReference type="OrthoDB" id="2439449at2759"/>
<evidence type="ECO:0000256" key="1">
    <source>
        <dbReference type="SAM" id="MobiDB-lite"/>
    </source>
</evidence>
<reference evidence="2" key="2">
    <citation type="journal article" date="2022" name="Microbiol. Resour. Announc.">
        <title>Whole-Genome Sequence of Entomortierella parvispora E1425, a Mucoromycotan Fungus Associated with Burkholderiaceae-Related Endosymbiotic Bacteria.</title>
        <authorList>
            <person name="Herlambang A."/>
            <person name="Guo Y."/>
            <person name="Takashima Y."/>
            <person name="Narisawa K."/>
            <person name="Ohta H."/>
            <person name="Nishizawa T."/>
        </authorList>
    </citation>
    <scope>NUCLEOTIDE SEQUENCE</scope>
    <source>
        <strain evidence="2">E1425</strain>
    </source>
</reference>
<feature type="compositionally biased region" description="Acidic residues" evidence="1">
    <location>
        <begin position="296"/>
        <end position="306"/>
    </location>
</feature>
<gene>
    <name evidence="2" type="ORF">EMPS_07240</name>
</gene>
<comment type="caution">
    <text evidence="2">The sequence shown here is derived from an EMBL/GenBank/DDBJ whole genome shotgun (WGS) entry which is preliminary data.</text>
</comment>
<organism evidence="2 3">
    <name type="scientific">Entomortierella parvispora</name>
    <dbReference type="NCBI Taxonomy" id="205924"/>
    <lineage>
        <taxon>Eukaryota</taxon>
        <taxon>Fungi</taxon>
        <taxon>Fungi incertae sedis</taxon>
        <taxon>Mucoromycota</taxon>
        <taxon>Mortierellomycotina</taxon>
        <taxon>Mortierellomycetes</taxon>
        <taxon>Mortierellales</taxon>
        <taxon>Mortierellaceae</taxon>
        <taxon>Entomortierella</taxon>
    </lineage>
</organism>
<dbReference type="Proteomes" id="UP000827284">
    <property type="component" value="Unassembled WGS sequence"/>
</dbReference>
<feature type="region of interest" description="Disordered" evidence="1">
    <location>
        <begin position="121"/>
        <end position="260"/>
    </location>
</feature>
<reference evidence="2" key="1">
    <citation type="submission" date="2021-11" db="EMBL/GenBank/DDBJ databases">
        <authorList>
            <person name="Herlambang A."/>
            <person name="Guo Y."/>
            <person name="Takashima Y."/>
            <person name="Nishizawa T."/>
        </authorList>
    </citation>
    <scope>NUCLEOTIDE SEQUENCE</scope>
    <source>
        <strain evidence="2">E1425</strain>
    </source>
</reference>
<dbReference type="EMBL" id="BQFW01000010">
    <property type="protein sequence ID" value="GJJ74882.1"/>
    <property type="molecule type" value="Genomic_DNA"/>
</dbReference>
<proteinExistence type="predicted"/>
<sequence length="703" mass="78731">MRHHLDWALAIQDGSVEHVSIKSFSEKFNYINRGDAEEAYQHMISSNEILKPRRVQLLKDFHKFKTNGANGFWARRSTDDKASILLLKASVGSMSAGYEQSKLEYKRRLTINRAIAEEDFRKRPKLSQSAPSSKTSLGKENSELSLVRTISEELDDSKSDECKLDDGRSDDGRSDDGRSDDGRSDDGKSDDGKSDDGKSDDGNEDDDGEPNEFFKGDDGESDGDSKNEDGCKNDDGISDDGNKDDANTEDFLLPNGSEPELEVLGCIDELDTASETWGDRDSLNSETLQECYATPDVDEGNGDEDEGRALSRQCVHGPDFLSSDPLDQSICSESFSMGSLEEPVPIRIDRMVGPGTLSNHLSGESNYWEESVNVSKMLMEWRHEQVDDQSFLTDHDIPEILSLSFIFNHPLVNPLQERERALWLTGCSEKENKFITDVALVCMEQERDQAEQALFSLAMKESLMTSLVFRAARSLMETNALWAEMVLIHDNEDSIIDRFFKPLVSAFLGNIEGTKLSWTRDALQTGIEDAGELLYPDCMVSTTKYPQQTVLVAEVKKFEATQQECDRDRLKLYVEMKRSLDGLLSKGVDGPVVGLLVQRHRVEVWVMTLPYEALYLPTHIGSFDMILSRYYFGALHAVCPPLLAARAAVMNTMSKLSGSGRRKPLKAAWTRGTYNVEPVRIVADLSIREEVRGLRHEGTVQTL</sequence>
<keyword evidence="3" id="KW-1185">Reference proteome</keyword>
<dbReference type="AlphaFoldDB" id="A0A9P3HEJ8"/>
<feature type="compositionally biased region" description="Polar residues" evidence="1">
    <location>
        <begin position="126"/>
        <end position="139"/>
    </location>
</feature>
<accession>A0A9P3HEJ8</accession>
<evidence type="ECO:0000313" key="2">
    <source>
        <dbReference type="EMBL" id="GJJ74882.1"/>
    </source>
</evidence>
<protein>
    <submittedName>
        <fullName evidence="2">Uncharacterized protein</fullName>
    </submittedName>
</protein>
<name>A0A9P3HEJ8_9FUNG</name>